<dbReference type="Proteomes" id="UP001203297">
    <property type="component" value="Unassembled WGS sequence"/>
</dbReference>
<dbReference type="AlphaFoldDB" id="A0AAD4M4Y6"/>
<gene>
    <name evidence="1" type="ORF">B0F90DRAFT_1627461</name>
</gene>
<reference evidence="1" key="1">
    <citation type="journal article" date="2022" name="New Phytol.">
        <title>Evolutionary transition to the ectomycorrhizal habit in the genomes of a hyperdiverse lineage of mushroom-forming fungi.</title>
        <authorList>
            <person name="Looney B."/>
            <person name="Miyauchi S."/>
            <person name="Morin E."/>
            <person name="Drula E."/>
            <person name="Courty P.E."/>
            <person name="Kohler A."/>
            <person name="Kuo A."/>
            <person name="LaButti K."/>
            <person name="Pangilinan J."/>
            <person name="Lipzen A."/>
            <person name="Riley R."/>
            <person name="Andreopoulos W."/>
            <person name="He G."/>
            <person name="Johnson J."/>
            <person name="Nolan M."/>
            <person name="Tritt A."/>
            <person name="Barry K.W."/>
            <person name="Grigoriev I.V."/>
            <person name="Nagy L.G."/>
            <person name="Hibbett D."/>
            <person name="Henrissat B."/>
            <person name="Matheny P.B."/>
            <person name="Labbe J."/>
            <person name="Martin F.M."/>
        </authorList>
    </citation>
    <scope>NUCLEOTIDE SEQUENCE</scope>
    <source>
        <strain evidence="1">BPL690</strain>
    </source>
</reference>
<dbReference type="EMBL" id="WTXG01000011">
    <property type="protein sequence ID" value="KAI0302318.1"/>
    <property type="molecule type" value="Genomic_DNA"/>
</dbReference>
<accession>A0AAD4M4Y6</accession>
<evidence type="ECO:0008006" key="3">
    <source>
        <dbReference type="Google" id="ProtNLM"/>
    </source>
</evidence>
<organism evidence="1 2">
    <name type="scientific">Multifurca ochricompacta</name>
    <dbReference type="NCBI Taxonomy" id="376703"/>
    <lineage>
        <taxon>Eukaryota</taxon>
        <taxon>Fungi</taxon>
        <taxon>Dikarya</taxon>
        <taxon>Basidiomycota</taxon>
        <taxon>Agaricomycotina</taxon>
        <taxon>Agaricomycetes</taxon>
        <taxon>Russulales</taxon>
        <taxon>Russulaceae</taxon>
        <taxon>Multifurca</taxon>
    </lineage>
</organism>
<evidence type="ECO:0000313" key="1">
    <source>
        <dbReference type="EMBL" id="KAI0302318.1"/>
    </source>
</evidence>
<comment type="caution">
    <text evidence="1">The sequence shown here is derived from an EMBL/GenBank/DDBJ whole genome shotgun (WGS) entry which is preliminary data.</text>
</comment>
<evidence type="ECO:0000313" key="2">
    <source>
        <dbReference type="Proteomes" id="UP001203297"/>
    </source>
</evidence>
<sequence>VSLGDIERRDFEAFLSVLYPEDFEKHDLSYEQWISVLHLSTRWDFVSLRKLALKSIEPPTPYDRLLLARTYSVDHWVLPALCALCERTEPISLNEARQMSIEDIVLVATVREDIREHTLRINTAEIPSRVKAVQAGKPTCAGSVNVSPTNPRIGVRRKCSLQQRPQLPPRVLQKRRK</sequence>
<name>A0AAD4M4Y6_9AGAM</name>
<proteinExistence type="predicted"/>
<protein>
    <recommendedName>
        <fullName evidence="3">BTB domain-containing protein</fullName>
    </recommendedName>
</protein>
<feature type="non-terminal residue" evidence="1">
    <location>
        <position position="177"/>
    </location>
</feature>
<keyword evidence="2" id="KW-1185">Reference proteome</keyword>